<feature type="transmembrane region" description="Helical" evidence="1">
    <location>
        <begin position="59"/>
        <end position="80"/>
    </location>
</feature>
<dbReference type="Proteomes" id="UP000295416">
    <property type="component" value="Unassembled WGS sequence"/>
</dbReference>
<evidence type="ECO:0000313" key="2">
    <source>
        <dbReference type="EMBL" id="TCP30901.1"/>
    </source>
</evidence>
<keyword evidence="1" id="KW-0472">Membrane</keyword>
<comment type="caution">
    <text evidence="2">The sequence shown here is derived from an EMBL/GenBank/DDBJ whole genome shotgun (WGS) entry which is preliminary data.</text>
</comment>
<sequence length="111" mass="12815">MDDNKKYSQIVQTVEFQQLLKAKKRFIVPAIIFIAAFFIFLPIMTTYSTVLNKPLIGPITWAWFLAFLQFIMTWTMAGLYSNKAAKFDHLSDQIKTKRPGKHDGAKEVNDL</sequence>
<dbReference type="InterPro" id="IPR007436">
    <property type="entry name" value="DUF485"/>
</dbReference>
<proteinExistence type="predicted"/>
<keyword evidence="3" id="KW-1185">Reference proteome</keyword>
<dbReference type="PANTHER" id="PTHR38441:SF1">
    <property type="entry name" value="MEMBRANE PROTEIN"/>
    <property type="match status" value="1"/>
</dbReference>
<organism evidence="2 3">
    <name type="scientific">Scopulibacillus darangshiensis</name>
    <dbReference type="NCBI Taxonomy" id="442528"/>
    <lineage>
        <taxon>Bacteria</taxon>
        <taxon>Bacillati</taxon>
        <taxon>Bacillota</taxon>
        <taxon>Bacilli</taxon>
        <taxon>Bacillales</taxon>
        <taxon>Sporolactobacillaceae</taxon>
        <taxon>Scopulibacillus</taxon>
    </lineage>
</organism>
<keyword evidence="1" id="KW-1133">Transmembrane helix</keyword>
<feature type="transmembrane region" description="Helical" evidence="1">
    <location>
        <begin position="26"/>
        <end position="47"/>
    </location>
</feature>
<accession>A0A4R2P9Z1</accession>
<keyword evidence="1" id="KW-0812">Transmembrane</keyword>
<dbReference type="RefSeq" id="WP_132744171.1">
    <property type="nucleotide sequence ID" value="NZ_SLXK01000004.1"/>
</dbReference>
<name>A0A4R2P9Z1_9BACL</name>
<dbReference type="Pfam" id="PF04341">
    <property type="entry name" value="DUF485"/>
    <property type="match status" value="1"/>
</dbReference>
<dbReference type="EMBL" id="SLXK01000004">
    <property type="protein sequence ID" value="TCP30901.1"/>
    <property type="molecule type" value="Genomic_DNA"/>
</dbReference>
<protein>
    <submittedName>
        <fullName evidence="2">Uncharacterized membrane protein (DUF485 family)</fullName>
    </submittedName>
</protein>
<gene>
    <name evidence="2" type="ORF">EV207_10480</name>
</gene>
<dbReference type="PANTHER" id="PTHR38441">
    <property type="entry name" value="INTEGRAL MEMBRANE PROTEIN-RELATED"/>
    <property type="match status" value="1"/>
</dbReference>
<evidence type="ECO:0000313" key="3">
    <source>
        <dbReference type="Proteomes" id="UP000295416"/>
    </source>
</evidence>
<evidence type="ECO:0000256" key="1">
    <source>
        <dbReference type="SAM" id="Phobius"/>
    </source>
</evidence>
<reference evidence="2 3" key="1">
    <citation type="submission" date="2019-03" db="EMBL/GenBank/DDBJ databases">
        <title>Genomic Encyclopedia of Type Strains, Phase IV (KMG-IV): sequencing the most valuable type-strain genomes for metagenomic binning, comparative biology and taxonomic classification.</title>
        <authorList>
            <person name="Goeker M."/>
        </authorList>
    </citation>
    <scope>NUCLEOTIDE SEQUENCE [LARGE SCALE GENOMIC DNA]</scope>
    <source>
        <strain evidence="2 3">DSM 19377</strain>
    </source>
</reference>
<dbReference type="AlphaFoldDB" id="A0A4R2P9Z1"/>
<dbReference type="OrthoDB" id="2886991at2"/>